<proteinExistence type="predicted"/>
<evidence type="ECO:0000313" key="3">
    <source>
        <dbReference type="Proteomes" id="UP000553059"/>
    </source>
</evidence>
<name>A0A7C6Z3P4_9FIRM</name>
<dbReference type="InterPro" id="IPR036411">
    <property type="entry name" value="TorD-like_sf"/>
</dbReference>
<dbReference type="Proteomes" id="UP000553059">
    <property type="component" value="Unassembled WGS sequence"/>
</dbReference>
<dbReference type="SUPFAM" id="SSF89155">
    <property type="entry name" value="TorD-like"/>
    <property type="match status" value="1"/>
</dbReference>
<evidence type="ECO:0000313" key="2">
    <source>
        <dbReference type="EMBL" id="HHY26302.1"/>
    </source>
</evidence>
<dbReference type="EMBL" id="DUTF01000139">
    <property type="protein sequence ID" value="HHY26302.1"/>
    <property type="molecule type" value="Genomic_DNA"/>
</dbReference>
<dbReference type="PANTHER" id="PTHR34227:SF1">
    <property type="entry name" value="DIMETHYL SULFOXIDE REDUCTASE CHAPERONE-RELATED"/>
    <property type="match status" value="1"/>
</dbReference>
<gene>
    <name evidence="2" type="ORF">GX523_06050</name>
</gene>
<dbReference type="InterPro" id="IPR020945">
    <property type="entry name" value="DMSO/NO3_reduct_chaperone"/>
</dbReference>
<dbReference type="Pfam" id="PF02613">
    <property type="entry name" value="Nitrate_red_del"/>
    <property type="match status" value="1"/>
</dbReference>
<dbReference type="PANTHER" id="PTHR34227">
    <property type="entry name" value="CHAPERONE PROTEIN YCDY"/>
    <property type="match status" value="1"/>
</dbReference>
<reference evidence="2 3" key="1">
    <citation type="journal article" date="2020" name="Biotechnol. Biofuels">
        <title>New insights from the biogas microbiome by comprehensive genome-resolved metagenomics of nearly 1600 species originating from multiple anaerobic digesters.</title>
        <authorList>
            <person name="Campanaro S."/>
            <person name="Treu L."/>
            <person name="Rodriguez-R L.M."/>
            <person name="Kovalovszki A."/>
            <person name="Ziels R.M."/>
            <person name="Maus I."/>
            <person name="Zhu X."/>
            <person name="Kougias P.G."/>
            <person name="Basile A."/>
            <person name="Luo G."/>
            <person name="Schluter A."/>
            <person name="Konstantinidis K.T."/>
            <person name="Angelidaki I."/>
        </authorList>
    </citation>
    <scope>NUCLEOTIDE SEQUENCE [LARGE SCALE GENOMIC DNA]</scope>
    <source>
        <strain evidence="2">AS05jafATM_4</strain>
    </source>
</reference>
<dbReference type="Gene3D" id="1.10.3480.10">
    <property type="entry name" value="TorD-like"/>
    <property type="match status" value="1"/>
</dbReference>
<keyword evidence="1" id="KW-0143">Chaperone</keyword>
<comment type="caution">
    <text evidence="2">The sequence shown here is derived from an EMBL/GenBank/DDBJ whole genome shotgun (WGS) entry which is preliminary data.</text>
</comment>
<sequence>MTTLLDTRDITQTANVYKLISLLYSSPTDAMEEVLSFLKETLMDIRPELAPIVSEMESFFDDKTSFEDLTIDYAKLFVGPFDLLAPPYGSIYLDGQRRVMGDSTLKVLEAYGEAGLKLSDEFKQPPDHIITELEFMYYLIAKYLETKDNQWLTMKDAFHDKYLKPWIRDFANRIESNSQTPFYKGLARLTLELAN</sequence>
<accession>A0A7C6Z3P4</accession>
<dbReference type="AlphaFoldDB" id="A0A7C6Z3P4"/>
<protein>
    <submittedName>
        <fullName evidence="2">Molecular chaperone TorD family protein</fullName>
    </submittedName>
</protein>
<evidence type="ECO:0000256" key="1">
    <source>
        <dbReference type="ARBA" id="ARBA00023186"/>
    </source>
</evidence>
<dbReference type="InterPro" id="IPR050289">
    <property type="entry name" value="TorD/DmsD_chaperones"/>
</dbReference>
<organism evidence="2 3">
    <name type="scientific">Desulfitobacterium dehalogenans</name>
    <dbReference type="NCBI Taxonomy" id="36854"/>
    <lineage>
        <taxon>Bacteria</taxon>
        <taxon>Bacillati</taxon>
        <taxon>Bacillota</taxon>
        <taxon>Clostridia</taxon>
        <taxon>Eubacteriales</taxon>
        <taxon>Desulfitobacteriaceae</taxon>
        <taxon>Desulfitobacterium</taxon>
    </lineage>
</organism>